<comment type="caution">
    <text evidence="2">The sequence shown here is derived from an EMBL/GenBank/DDBJ whole genome shotgun (WGS) entry which is preliminary data.</text>
</comment>
<organism evidence="2 3">
    <name type="scientific">Paenibacillus odorifer</name>
    <dbReference type="NCBI Taxonomy" id="189426"/>
    <lineage>
        <taxon>Bacteria</taxon>
        <taxon>Bacillati</taxon>
        <taxon>Bacillota</taxon>
        <taxon>Bacilli</taxon>
        <taxon>Bacillales</taxon>
        <taxon>Paenibacillaceae</taxon>
        <taxon>Paenibacillus</taxon>
    </lineage>
</organism>
<dbReference type="Proteomes" id="UP000187465">
    <property type="component" value="Unassembled WGS sequence"/>
</dbReference>
<dbReference type="EMBL" id="MKQP01000061">
    <property type="protein sequence ID" value="OMD22930.1"/>
    <property type="molecule type" value="Genomic_DNA"/>
</dbReference>
<gene>
    <name evidence="2" type="ORF">BJP51_31015</name>
</gene>
<protein>
    <recommendedName>
        <fullName evidence="4">Lipoprotein</fullName>
    </recommendedName>
</protein>
<evidence type="ECO:0008006" key="4">
    <source>
        <dbReference type="Google" id="ProtNLM"/>
    </source>
</evidence>
<accession>A0A1R0WWF1</accession>
<evidence type="ECO:0000256" key="1">
    <source>
        <dbReference type="SAM" id="SignalP"/>
    </source>
</evidence>
<dbReference type="PROSITE" id="PS51257">
    <property type="entry name" value="PROKAR_LIPOPROTEIN"/>
    <property type="match status" value="1"/>
</dbReference>
<sequence length="297" mass="32977">MNKLSVSFLIVLLLAGCSGSNKPTPSPSAEPTPTASMQQPATYLEAGKLKANFGFADESGKSILVTGQEKGLDAQMQQLNEAIGDHGQVLKVKLNKWQEGTENSNGREMAHNFVNLPGYLYTVEEGNATPDETYYLTDQAEFNTNALISVKPTEVKQASLNVAENVRQNIVSAKNREVEHIWKLADLSGERQLYLVQFIRQDQDMLFSLVLEDKVGLTFMDYPAVIQGDEFSVWRVDDGGEVIPEMFSILFAAETAEGPLLGMEWWGAEGVNTFFLKKEGDVFKEMDIQYGRYTSPL</sequence>
<feature type="signal peptide" evidence="1">
    <location>
        <begin position="1"/>
        <end position="23"/>
    </location>
</feature>
<dbReference type="AlphaFoldDB" id="A0A1R0WWF1"/>
<dbReference type="RefSeq" id="WP_051491291.1">
    <property type="nucleotide sequence ID" value="NZ_CP009428.1"/>
</dbReference>
<dbReference type="GeneID" id="31570812"/>
<feature type="chain" id="PRO_5039597892" description="Lipoprotein" evidence="1">
    <location>
        <begin position="24"/>
        <end position="297"/>
    </location>
</feature>
<reference evidence="2 3" key="1">
    <citation type="submission" date="2016-10" db="EMBL/GenBank/DDBJ databases">
        <title>Paenibacillus species isolates.</title>
        <authorList>
            <person name="Beno S.M."/>
        </authorList>
    </citation>
    <scope>NUCLEOTIDE SEQUENCE [LARGE SCALE GENOMIC DNA]</scope>
    <source>
        <strain evidence="2 3">FSL H7-0604</strain>
    </source>
</reference>
<keyword evidence="1" id="KW-0732">Signal</keyword>
<evidence type="ECO:0000313" key="2">
    <source>
        <dbReference type="EMBL" id="OMD22930.1"/>
    </source>
</evidence>
<name>A0A1R0WWF1_9BACL</name>
<evidence type="ECO:0000313" key="3">
    <source>
        <dbReference type="Proteomes" id="UP000187465"/>
    </source>
</evidence>
<proteinExistence type="predicted"/>